<reference evidence="2 3" key="1">
    <citation type="submission" date="2017-05" db="EMBL/GenBank/DDBJ databases">
        <title>Whole genome sequencing of Yersinia kristensenii.</title>
        <authorList>
            <person name="Campioni F."/>
        </authorList>
    </citation>
    <scope>NUCLEOTIDE SEQUENCE [LARGE SCALE GENOMIC DNA]</scope>
    <source>
        <strain evidence="2 3">CFSAN060536</strain>
    </source>
</reference>
<sequence length="308" mass="35576">MTSISYRFSNEILANMVQPHDKTYAENEIFNIKIDEKQLFLGESDGVNKVLKGLYKNDWVNFSENYQDTNLHNLLSSLAETSLAERMIGFDNALKCGLLPDYNATFYFEGNGQSGVKMHYGVIHSEDNCNLFKLTGEFLFDKDCKLSHEKSFISIDFSPQCPPVLEEALDSRTVIKKFLDWLMNLFNLNGFVFESSQFDADMAKNIAVIFSNINKDDGNYYVIENRANEEREDNSNQSLKINYRRDGLNIIEKMIEELSANIGNDIENDEQDIEQLEIDSVKFTQDLEERNDGLVSEQEDHYEWDYAV</sequence>
<evidence type="ECO:0000313" key="2">
    <source>
        <dbReference type="EMBL" id="OVZ87358.1"/>
    </source>
</evidence>
<evidence type="ECO:0000313" key="3">
    <source>
        <dbReference type="Proteomes" id="UP000196440"/>
    </source>
</evidence>
<protein>
    <submittedName>
        <fullName evidence="2">Uncharacterized protein</fullName>
    </submittedName>
</protein>
<keyword evidence="1" id="KW-0175">Coiled coil</keyword>
<proteinExistence type="predicted"/>
<feature type="coiled-coil region" evidence="1">
    <location>
        <begin position="259"/>
        <end position="286"/>
    </location>
</feature>
<accession>A0A209A3W0</accession>
<dbReference type="AlphaFoldDB" id="A0A209A3W0"/>
<comment type="caution">
    <text evidence="2">The sequence shown here is derived from an EMBL/GenBank/DDBJ whole genome shotgun (WGS) entry which is preliminary data.</text>
</comment>
<dbReference type="EMBL" id="NHOI01000010">
    <property type="protein sequence ID" value="OVZ87358.1"/>
    <property type="molecule type" value="Genomic_DNA"/>
</dbReference>
<evidence type="ECO:0000256" key="1">
    <source>
        <dbReference type="SAM" id="Coils"/>
    </source>
</evidence>
<name>A0A209A3W0_YERIN</name>
<gene>
    <name evidence="2" type="ORF">CBW57_07055</name>
</gene>
<dbReference type="RefSeq" id="WP_087815690.1">
    <property type="nucleotide sequence ID" value="NZ_CBCPKE010000002.1"/>
</dbReference>
<dbReference type="Proteomes" id="UP000196440">
    <property type="component" value="Unassembled WGS sequence"/>
</dbReference>
<organism evidence="2 3">
    <name type="scientific">Yersinia intermedia</name>
    <dbReference type="NCBI Taxonomy" id="631"/>
    <lineage>
        <taxon>Bacteria</taxon>
        <taxon>Pseudomonadati</taxon>
        <taxon>Pseudomonadota</taxon>
        <taxon>Gammaproteobacteria</taxon>
        <taxon>Enterobacterales</taxon>
        <taxon>Yersiniaceae</taxon>
        <taxon>Yersinia</taxon>
    </lineage>
</organism>